<name>A0A501PSI0_9PROT</name>
<dbReference type="InterPro" id="IPR042203">
    <property type="entry name" value="Leu/Phe-tRNA_Trfase_C"/>
</dbReference>
<dbReference type="OrthoDB" id="9790282at2"/>
<comment type="subcellular location">
    <subcellularLocation>
        <location evidence="4">Cytoplasm</location>
    </subcellularLocation>
</comment>
<dbReference type="AlphaFoldDB" id="A0A501PSI0"/>
<dbReference type="HAMAP" id="MF_00688">
    <property type="entry name" value="Leu_Phe_trans"/>
    <property type="match status" value="1"/>
</dbReference>
<dbReference type="InterPro" id="IPR042221">
    <property type="entry name" value="Leu/Phe-tRNA_Trfase_N"/>
</dbReference>
<protein>
    <recommendedName>
        <fullName evidence="4">Leucyl/phenylalanyl-tRNA--protein transferase</fullName>
        <ecNumber evidence="4">2.3.2.6</ecNumber>
    </recommendedName>
    <alternativeName>
        <fullName evidence="4">L/F-transferase</fullName>
    </alternativeName>
    <alternativeName>
        <fullName evidence="4">Leucyltransferase</fullName>
    </alternativeName>
    <alternativeName>
        <fullName evidence="4">Phenyalanyltransferase</fullName>
    </alternativeName>
</protein>
<sequence length="218" mass="24924">MTEITADLLLHAYSQGIFPMAESADSDEIFWVDPELRGIFPLEHFHVPNRLARKIRQQPFEIRIDTAFREVMKACAETIPDTERDNTWINDTILDRYCELFRMGYAHSVECWRDEKLVGGLYGVSIGGAFCGESMFHRETDASKVALVYLVARLKKAGYILLDTQFITDHLEKFGAVEIPRMEYKARLARALDLEPDFYSLPADAAPETILQLVTQIS</sequence>
<keyword evidence="1 4" id="KW-0963">Cytoplasm</keyword>
<dbReference type="EMBL" id="VFIY01000004">
    <property type="protein sequence ID" value="TPD63098.1"/>
    <property type="molecule type" value="Genomic_DNA"/>
</dbReference>
<dbReference type="InterPro" id="IPR016181">
    <property type="entry name" value="Acyl_CoA_acyltransferase"/>
</dbReference>
<dbReference type="GO" id="GO:0005737">
    <property type="term" value="C:cytoplasm"/>
    <property type="evidence" value="ECO:0007669"/>
    <property type="project" value="UniProtKB-SubCell"/>
</dbReference>
<evidence type="ECO:0000313" key="5">
    <source>
        <dbReference type="EMBL" id="TPD63098.1"/>
    </source>
</evidence>
<dbReference type="SUPFAM" id="SSF55729">
    <property type="entry name" value="Acyl-CoA N-acyltransferases (Nat)"/>
    <property type="match status" value="1"/>
</dbReference>
<organism evidence="5 6">
    <name type="scientific">Emcibacter nanhaiensis</name>
    <dbReference type="NCBI Taxonomy" id="1505037"/>
    <lineage>
        <taxon>Bacteria</taxon>
        <taxon>Pseudomonadati</taxon>
        <taxon>Pseudomonadota</taxon>
        <taxon>Alphaproteobacteria</taxon>
        <taxon>Emcibacterales</taxon>
        <taxon>Emcibacteraceae</taxon>
        <taxon>Emcibacter</taxon>
    </lineage>
</organism>
<keyword evidence="2 4" id="KW-0808">Transferase</keyword>
<accession>A0A501PSI0</accession>
<dbReference type="InterPro" id="IPR004616">
    <property type="entry name" value="Leu/Phe-tRNA_Trfase"/>
</dbReference>
<comment type="similarity">
    <text evidence="4">Belongs to the L/F-transferase family.</text>
</comment>
<dbReference type="GO" id="GO:0030163">
    <property type="term" value="P:protein catabolic process"/>
    <property type="evidence" value="ECO:0007669"/>
    <property type="project" value="UniProtKB-UniRule"/>
</dbReference>
<comment type="function">
    <text evidence="4">Functions in the N-end rule pathway of protein degradation where it conjugates Leu, Phe and, less efficiently, Met from aminoacyl-tRNAs to the N-termini of proteins containing an N-terminal arginine or lysine.</text>
</comment>
<keyword evidence="3 4" id="KW-0012">Acyltransferase</keyword>
<evidence type="ECO:0000256" key="2">
    <source>
        <dbReference type="ARBA" id="ARBA00022679"/>
    </source>
</evidence>
<dbReference type="Pfam" id="PF03588">
    <property type="entry name" value="Leu_Phe_trans"/>
    <property type="match status" value="1"/>
</dbReference>
<keyword evidence="6" id="KW-1185">Reference proteome</keyword>
<comment type="catalytic activity">
    <reaction evidence="4">
        <text>L-phenylalanyl-tRNA(Phe) + an N-terminal L-alpha-aminoacyl-[protein] = an N-terminal L-phenylalanyl-L-alpha-aminoacyl-[protein] + tRNA(Phe)</text>
        <dbReference type="Rhea" id="RHEA:43632"/>
        <dbReference type="Rhea" id="RHEA-COMP:9668"/>
        <dbReference type="Rhea" id="RHEA-COMP:9699"/>
        <dbReference type="Rhea" id="RHEA-COMP:10636"/>
        <dbReference type="Rhea" id="RHEA-COMP:10637"/>
        <dbReference type="ChEBI" id="CHEBI:78442"/>
        <dbReference type="ChEBI" id="CHEBI:78531"/>
        <dbReference type="ChEBI" id="CHEBI:78597"/>
        <dbReference type="ChEBI" id="CHEBI:83561"/>
        <dbReference type="EC" id="2.3.2.6"/>
    </reaction>
</comment>
<dbReference type="EC" id="2.3.2.6" evidence="4"/>
<evidence type="ECO:0000256" key="1">
    <source>
        <dbReference type="ARBA" id="ARBA00022490"/>
    </source>
</evidence>
<reference evidence="6" key="1">
    <citation type="submission" date="2019-06" db="EMBL/GenBank/DDBJ databases">
        <title>The complete genome of Emcibacter congregatus ZYLT.</title>
        <authorList>
            <person name="Zhao Z."/>
        </authorList>
    </citation>
    <scope>NUCLEOTIDE SEQUENCE [LARGE SCALE GENOMIC DNA]</scope>
    <source>
        <strain evidence="6">MCCC 1A06723</strain>
    </source>
</reference>
<comment type="catalytic activity">
    <reaction evidence="4">
        <text>N-terminal L-arginyl-[protein] + L-leucyl-tRNA(Leu) = N-terminal L-leucyl-L-arginyl-[protein] + tRNA(Leu) + H(+)</text>
        <dbReference type="Rhea" id="RHEA:50416"/>
        <dbReference type="Rhea" id="RHEA-COMP:9613"/>
        <dbReference type="Rhea" id="RHEA-COMP:9622"/>
        <dbReference type="Rhea" id="RHEA-COMP:12672"/>
        <dbReference type="Rhea" id="RHEA-COMP:12673"/>
        <dbReference type="ChEBI" id="CHEBI:15378"/>
        <dbReference type="ChEBI" id="CHEBI:64719"/>
        <dbReference type="ChEBI" id="CHEBI:78442"/>
        <dbReference type="ChEBI" id="CHEBI:78494"/>
        <dbReference type="ChEBI" id="CHEBI:133044"/>
        <dbReference type="EC" id="2.3.2.6"/>
    </reaction>
</comment>
<dbReference type="PANTHER" id="PTHR30098:SF2">
    <property type="entry name" value="LEUCYL_PHENYLALANYL-TRNA--PROTEIN TRANSFERASE"/>
    <property type="match status" value="1"/>
</dbReference>
<proteinExistence type="inferred from homology"/>
<dbReference type="Gene3D" id="3.30.70.3550">
    <property type="entry name" value="Leucyl/phenylalanyl-tRNA-protein transferase, N-terminal domain"/>
    <property type="match status" value="1"/>
</dbReference>
<comment type="caution">
    <text evidence="5">The sequence shown here is derived from an EMBL/GenBank/DDBJ whole genome shotgun (WGS) entry which is preliminary data.</text>
</comment>
<gene>
    <name evidence="4" type="primary">aat</name>
    <name evidence="5" type="ORF">FIV46_03180</name>
</gene>
<dbReference type="NCBIfam" id="TIGR00667">
    <property type="entry name" value="aat"/>
    <property type="match status" value="1"/>
</dbReference>
<evidence type="ECO:0000313" key="6">
    <source>
        <dbReference type="Proteomes" id="UP000319148"/>
    </source>
</evidence>
<dbReference type="GO" id="GO:0008914">
    <property type="term" value="F:leucyl-tRNA--protein transferase activity"/>
    <property type="evidence" value="ECO:0007669"/>
    <property type="project" value="UniProtKB-UniRule"/>
</dbReference>
<dbReference type="FunFam" id="3.40.630.70:FF:000001">
    <property type="entry name" value="Leucyl/phenylalanyl-tRNA--protein transferase"/>
    <property type="match status" value="1"/>
</dbReference>
<dbReference type="PANTHER" id="PTHR30098">
    <property type="entry name" value="LEUCYL/PHENYLALANYL-TRNA--PROTEIN TRANSFERASE"/>
    <property type="match status" value="1"/>
</dbReference>
<comment type="catalytic activity">
    <reaction evidence="4">
        <text>N-terminal L-lysyl-[protein] + L-leucyl-tRNA(Leu) = N-terminal L-leucyl-L-lysyl-[protein] + tRNA(Leu) + H(+)</text>
        <dbReference type="Rhea" id="RHEA:12340"/>
        <dbReference type="Rhea" id="RHEA-COMP:9613"/>
        <dbReference type="Rhea" id="RHEA-COMP:9622"/>
        <dbReference type="Rhea" id="RHEA-COMP:12670"/>
        <dbReference type="Rhea" id="RHEA-COMP:12671"/>
        <dbReference type="ChEBI" id="CHEBI:15378"/>
        <dbReference type="ChEBI" id="CHEBI:65249"/>
        <dbReference type="ChEBI" id="CHEBI:78442"/>
        <dbReference type="ChEBI" id="CHEBI:78494"/>
        <dbReference type="ChEBI" id="CHEBI:133043"/>
        <dbReference type="EC" id="2.3.2.6"/>
    </reaction>
</comment>
<evidence type="ECO:0000256" key="3">
    <source>
        <dbReference type="ARBA" id="ARBA00023315"/>
    </source>
</evidence>
<dbReference type="Proteomes" id="UP000319148">
    <property type="component" value="Unassembled WGS sequence"/>
</dbReference>
<dbReference type="RefSeq" id="WP_139938348.1">
    <property type="nucleotide sequence ID" value="NZ_JBHSYP010000022.1"/>
</dbReference>
<dbReference type="Gene3D" id="3.40.630.70">
    <property type="entry name" value="Leucyl/phenylalanyl-tRNA-protein transferase, C-terminal domain"/>
    <property type="match status" value="1"/>
</dbReference>
<evidence type="ECO:0000256" key="4">
    <source>
        <dbReference type="HAMAP-Rule" id="MF_00688"/>
    </source>
</evidence>